<dbReference type="InterPro" id="IPR052741">
    <property type="entry name" value="Mitochondrial_HTD2"/>
</dbReference>
<comment type="caution">
    <text evidence="2">The sequence shown here is derived from an EMBL/GenBank/DDBJ whole genome shotgun (WGS) entry which is preliminary data.</text>
</comment>
<evidence type="ECO:0000313" key="2">
    <source>
        <dbReference type="EMBL" id="PZQ22227.1"/>
    </source>
</evidence>
<reference evidence="2 3" key="1">
    <citation type="submission" date="2017-08" db="EMBL/GenBank/DDBJ databases">
        <title>Infants hospitalized years apart are colonized by the same room-sourced microbial strains.</title>
        <authorList>
            <person name="Brooks B."/>
            <person name="Olm M.R."/>
            <person name="Firek B.A."/>
            <person name="Baker R."/>
            <person name="Thomas B.C."/>
            <person name="Morowitz M.J."/>
            <person name="Banfield J.F."/>
        </authorList>
    </citation>
    <scope>NUCLEOTIDE SEQUENCE [LARGE SCALE GENOMIC DNA]</scope>
    <source>
        <strain evidence="2">S2_005_003_R2_47</strain>
    </source>
</reference>
<sequence>MTDDWADWIGREEIRHDHVDAAAAARWLATLDRSAPADGTVPQAYHWCLALPDAPTAVLGADGHPVRGDSNDSFLPPIPLPRRMWAASKVEFFAPLRPGQSVMRASRVASITEKQGGSGKLVFAGVAHETHGDGELAVRELQSLVFREPAPAAAPPAPPPPGDGNFDASGWDAHRMLVPSEALLFRYSALTFNSHRIHYDLPYATKQEGYRGLVVHGPLTATLLLDLAARHFGDNRIAAFDFRGVSPAIGGEDLHLALRSAGDAVTLGAFARDGRAVMTATARVR</sequence>
<dbReference type="GO" id="GO:0019171">
    <property type="term" value="F:(3R)-hydroxyacyl-[acyl-carrier-protein] dehydratase activity"/>
    <property type="evidence" value="ECO:0007669"/>
    <property type="project" value="TreeGrafter"/>
</dbReference>
<dbReference type="Pfam" id="PF13452">
    <property type="entry name" value="FAS1_DH_region"/>
    <property type="match status" value="1"/>
</dbReference>
<feature type="domain" description="FAS1-like dehydratase" evidence="1">
    <location>
        <begin position="15"/>
        <end position="135"/>
    </location>
</feature>
<protein>
    <recommendedName>
        <fullName evidence="1">FAS1-like dehydratase domain-containing protein</fullName>
    </recommendedName>
</protein>
<dbReference type="Gene3D" id="3.10.129.10">
    <property type="entry name" value="Hotdog Thioesterase"/>
    <property type="match status" value="1"/>
</dbReference>
<dbReference type="PANTHER" id="PTHR28152:SF1">
    <property type="entry name" value="HYDROXYACYL-THIOESTER DEHYDRATASE TYPE 2, MITOCHONDRIAL"/>
    <property type="match status" value="1"/>
</dbReference>
<accession>A0A2W5MQU2</accession>
<dbReference type="Proteomes" id="UP000248597">
    <property type="component" value="Unassembled WGS sequence"/>
</dbReference>
<organism evidence="2 3">
    <name type="scientific">Sphingopyxis macrogoltabida</name>
    <name type="common">Sphingomonas macrogoltabidus</name>
    <dbReference type="NCBI Taxonomy" id="33050"/>
    <lineage>
        <taxon>Bacteria</taxon>
        <taxon>Pseudomonadati</taxon>
        <taxon>Pseudomonadota</taxon>
        <taxon>Alphaproteobacteria</taxon>
        <taxon>Sphingomonadales</taxon>
        <taxon>Sphingomonadaceae</taxon>
        <taxon>Sphingopyxis</taxon>
    </lineage>
</organism>
<dbReference type="EMBL" id="QFPJ01000017">
    <property type="protein sequence ID" value="PZQ22227.1"/>
    <property type="molecule type" value="Genomic_DNA"/>
</dbReference>
<proteinExistence type="predicted"/>
<dbReference type="PANTHER" id="PTHR28152">
    <property type="entry name" value="HYDROXYACYL-THIOESTER DEHYDRATASE TYPE 2, MITOCHONDRIAL"/>
    <property type="match status" value="1"/>
</dbReference>
<dbReference type="SUPFAM" id="SSF54637">
    <property type="entry name" value="Thioesterase/thiol ester dehydrase-isomerase"/>
    <property type="match status" value="2"/>
</dbReference>
<evidence type="ECO:0000259" key="1">
    <source>
        <dbReference type="Pfam" id="PF13452"/>
    </source>
</evidence>
<name>A0A2W5MQU2_SPHMC</name>
<dbReference type="InterPro" id="IPR039569">
    <property type="entry name" value="FAS1-like_DH_region"/>
</dbReference>
<dbReference type="InterPro" id="IPR029069">
    <property type="entry name" value="HotDog_dom_sf"/>
</dbReference>
<evidence type="ECO:0000313" key="3">
    <source>
        <dbReference type="Proteomes" id="UP000248597"/>
    </source>
</evidence>
<dbReference type="AlphaFoldDB" id="A0A2W5MQU2"/>
<gene>
    <name evidence="2" type="ORF">DI569_09250</name>
</gene>